<protein>
    <submittedName>
        <fullName evidence="2">Transcriptional regulator</fullName>
    </submittedName>
</protein>
<organism evidence="2 3">
    <name type="scientific">Phreatobacter cathodiphilus</name>
    <dbReference type="NCBI Taxonomy" id="1868589"/>
    <lineage>
        <taxon>Bacteria</taxon>
        <taxon>Pseudomonadati</taxon>
        <taxon>Pseudomonadota</taxon>
        <taxon>Alphaproteobacteria</taxon>
        <taxon>Hyphomicrobiales</taxon>
        <taxon>Phreatobacteraceae</taxon>
        <taxon>Phreatobacter</taxon>
    </lineage>
</organism>
<dbReference type="SUPFAM" id="SSF47413">
    <property type="entry name" value="lambda repressor-like DNA-binding domains"/>
    <property type="match status" value="1"/>
</dbReference>
<dbReference type="OrthoDB" id="9792093at2"/>
<feature type="domain" description="HTH cro/C1-type" evidence="1">
    <location>
        <begin position="34"/>
        <end position="88"/>
    </location>
</feature>
<dbReference type="InterPro" id="IPR010982">
    <property type="entry name" value="Lambda_DNA-bd_dom_sf"/>
</dbReference>
<proteinExistence type="predicted"/>
<reference evidence="2 3" key="1">
    <citation type="submission" date="2018-03" db="EMBL/GenBank/DDBJ databases">
        <title>Genome sequencing of Phreatobacter sp.</title>
        <authorList>
            <person name="Kim S.-J."/>
            <person name="Heo J."/>
            <person name="Kwon S.-W."/>
        </authorList>
    </citation>
    <scope>NUCLEOTIDE SEQUENCE [LARGE SCALE GENOMIC DNA]</scope>
    <source>
        <strain evidence="2 3">S-12</strain>
    </source>
</reference>
<dbReference type="KEGG" id="phr:C6569_02400"/>
<evidence type="ECO:0000259" key="1">
    <source>
        <dbReference type="PROSITE" id="PS50943"/>
    </source>
</evidence>
<evidence type="ECO:0000313" key="3">
    <source>
        <dbReference type="Proteomes" id="UP000237889"/>
    </source>
</evidence>
<dbReference type="Gene3D" id="1.10.260.40">
    <property type="entry name" value="lambda repressor-like DNA-binding domains"/>
    <property type="match status" value="1"/>
</dbReference>
<accession>A0A2S0N794</accession>
<dbReference type="PROSITE" id="PS50943">
    <property type="entry name" value="HTH_CROC1"/>
    <property type="match status" value="1"/>
</dbReference>
<name>A0A2S0N794_9HYPH</name>
<dbReference type="RefSeq" id="WP_106747335.1">
    <property type="nucleotide sequence ID" value="NZ_CP027668.1"/>
</dbReference>
<dbReference type="InterPro" id="IPR001387">
    <property type="entry name" value="Cro/C1-type_HTH"/>
</dbReference>
<dbReference type="CDD" id="cd00093">
    <property type="entry name" value="HTH_XRE"/>
    <property type="match status" value="1"/>
</dbReference>
<gene>
    <name evidence="2" type="ORF">C6569_02400</name>
</gene>
<sequence length="93" mass="10423">MTEWTVLRERMLVNPAVRAEYDALADEFALVEELIKARAHSGLTQEEIARRMGTTQSVVARLESGKSMPSTRTLKKYAEATGTRLVIRFEPAA</sequence>
<keyword evidence="3" id="KW-1185">Reference proteome</keyword>
<dbReference type="Pfam" id="PF01381">
    <property type="entry name" value="HTH_3"/>
    <property type="match status" value="1"/>
</dbReference>
<evidence type="ECO:0000313" key="2">
    <source>
        <dbReference type="EMBL" id="AVO44005.1"/>
    </source>
</evidence>
<dbReference type="AlphaFoldDB" id="A0A2S0N794"/>
<dbReference type="EMBL" id="CP027668">
    <property type="protein sequence ID" value="AVO44005.1"/>
    <property type="molecule type" value="Genomic_DNA"/>
</dbReference>
<dbReference type="Proteomes" id="UP000237889">
    <property type="component" value="Chromosome"/>
</dbReference>
<dbReference type="GO" id="GO:0003677">
    <property type="term" value="F:DNA binding"/>
    <property type="evidence" value="ECO:0007669"/>
    <property type="project" value="InterPro"/>
</dbReference>
<dbReference type="SMART" id="SM00530">
    <property type="entry name" value="HTH_XRE"/>
    <property type="match status" value="1"/>
</dbReference>